<dbReference type="EMBL" id="BOOB01000058">
    <property type="protein sequence ID" value="GIH36334.1"/>
    <property type="molecule type" value="Genomic_DNA"/>
</dbReference>
<feature type="chain" id="PRO_5047479281" evidence="1">
    <location>
        <begin position="28"/>
        <end position="52"/>
    </location>
</feature>
<gene>
    <name evidence="2" type="ORF">Mam01_64980</name>
</gene>
<reference evidence="2 3" key="1">
    <citation type="submission" date="2021-01" db="EMBL/GenBank/DDBJ databases">
        <title>Whole genome shotgun sequence of Microbispora amethystogenes NBRC 101907.</title>
        <authorList>
            <person name="Komaki H."/>
            <person name="Tamura T."/>
        </authorList>
    </citation>
    <scope>NUCLEOTIDE SEQUENCE [LARGE SCALE GENOMIC DNA]</scope>
    <source>
        <strain evidence="2 3">NBRC 101907</strain>
    </source>
</reference>
<comment type="caution">
    <text evidence="2">The sequence shown here is derived from an EMBL/GenBank/DDBJ whole genome shotgun (WGS) entry which is preliminary data.</text>
</comment>
<protein>
    <submittedName>
        <fullName evidence="2">Uncharacterized protein</fullName>
    </submittedName>
</protein>
<keyword evidence="1" id="KW-0732">Signal</keyword>
<evidence type="ECO:0000313" key="3">
    <source>
        <dbReference type="Proteomes" id="UP000651728"/>
    </source>
</evidence>
<keyword evidence="3" id="KW-1185">Reference proteome</keyword>
<sequence>MNRIRKAVLAAVATAALLGGLAAPAAAAENPCKTGAYGCDSHWMDRGEPGGG</sequence>
<accession>A0ABQ4FNC9</accession>
<evidence type="ECO:0000313" key="2">
    <source>
        <dbReference type="EMBL" id="GIH36334.1"/>
    </source>
</evidence>
<proteinExistence type="predicted"/>
<dbReference type="RefSeq" id="WP_204288956.1">
    <property type="nucleotide sequence ID" value="NZ_BAABEJ010000023.1"/>
</dbReference>
<evidence type="ECO:0000256" key="1">
    <source>
        <dbReference type="SAM" id="SignalP"/>
    </source>
</evidence>
<dbReference type="PROSITE" id="PS51318">
    <property type="entry name" value="TAT"/>
    <property type="match status" value="1"/>
</dbReference>
<organism evidence="2 3">
    <name type="scientific">Microbispora amethystogenes</name>
    <dbReference type="NCBI Taxonomy" id="1427754"/>
    <lineage>
        <taxon>Bacteria</taxon>
        <taxon>Bacillati</taxon>
        <taxon>Actinomycetota</taxon>
        <taxon>Actinomycetes</taxon>
        <taxon>Streptosporangiales</taxon>
        <taxon>Streptosporangiaceae</taxon>
        <taxon>Microbispora</taxon>
    </lineage>
</organism>
<feature type="signal peptide" evidence="1">
    <location>
        <begin position="1"/>
        <end position="27"/>
    </location>
</feature>
<dbReference type="InterPro" id="IPR006311">
    <property type="entry name" value="TAT_signal"/>
</dbReference>
<dbReference type="Proteomes" id="UP000651728">
    <property type="component" value="Unassembled WGS sequence"/>
</dbReference>
<name>A0ABQ4FNC9_9ACTN</name>